<reference evidence="2" key="2">
    <citation type="submission" date="2022-10" db="EMBL/GenBank/DDBJ databases">
        <authorList>
            <person name="Aires J."/>
            <person name="Mesa V."/>
        </authorList>
    </citation>
    <scope>NUCLEOTIDE SEQUENCE</scope>
    <source>
        <strain evidence="2">Clostridium neonatale JD116</strain>
    </source>
</reference>
<protein>
    <submittedName>
        <fullName evidence="1">Uncharacterized protein</fullName>
    </submittedName>
</protein>
<reference evidence="1" key="1">
    <citation type="submission" date="2021-10" db="EMBL/GenBank/DDBJ databases">
        <authorList>
            <person name="Mesa V."/>
        </authorList>
    </citation>
    <scope>NUCLEOTIDE SEQUENCE</scope>
    <source>
        <strain evidence="1">CC3_PB</strain>
    </source>
</reference>
<dbReference type="Proteomes" id="UP000789738">
    <property type="component" value="Unassembled WGS sequence"/>
</dbReference>
<organism evidence="1 3">
    <name type="scientific">Clostridium neonatale</name>
    <dbReference type="NCBI Taxonomy" id="137838"/>
    <lineage>
        <taxon>Bacteria</taxon>
        <taxon>Bacillati</taxon>
        <taxon>Bacillota</taxon>
        <taxon>Clostridia</taxon>
        <taxon>Eubacteriales</taxon>
        <taxon>Clostridiaceae</taxon>
        <taxon>Clostridium</taxon>
    </lineage>
</organism>
<comment type="caution">
    <text evidence="1">The sequence shown here is derived from an EMBL/GenBank/DDBJ whole genome shotgun (WGS) entry which is preliminary data.</text>
</comment>
<evidence type="ECO:0000313" key="1">
    <source>
        <dbReference type="EMBL" id="CAG9701518.1"/>
    </source>
</evidence>
<dbReference type="RefSeq" id="WP_230142034.1">
    <property type="nucleotide sequence ID" value="NZ_CAKJVE010000001.1"/>
</dbReference>
<dbReference type="EMBL" id="CAKJVE010000001">
    <property type="protein sequence ID" value="CAG9701518.1"/>
    <property type="molecule type" value="Genomic_DNA"/>
</dbReference>
<proteinExistence type="predicted"/>
<dbReference type="EMBL" id="CAMTCP010000004">
    <property type="protein sequence ID" value="CAI3538250.1"/>
    <property type="molecule type" value="Genomic_DNA"/>
</dbReference>
<gene>
    <name evidence="2" type="ORF">CNEO2_1030002</name>
    <name evidence="1" type="ORF">CNEO_10052</name>
</gene>
<sequence>MAKEKPDRYSINEDDYIEFTVHPNRDDKEIGSMSTVYIGDRRLETVLKL</sequence>
<evidence type="ECO:0000313" key="3">
    <source>
        <dbReference type="Proteomes" id="UP000789738"/>
    </source>
</evidence>
<name>A0AA86MJY6_9CLOT</name>
<evidence type="ECO:0000313" key="2">
    <source>
        <dbReference type="EMBL" id="CAI3538250.1"/>
    </source>
</evidence>
<dbReference type="Proteomes" id="UP001189143">
    <property type="component" value="Unassembled WGS sequence"/>
</dbReference>
<accession>A0AA86MJY6</accession>
<dbReference type="AlphaFoldDB" id="A0AA86MJY6"/>